<protein>
    <recommendedName>
        <fullName evidence="3">Lipoprotein</fullName>
    </recommendedName>
</protein>
<gene>
    <name evidence="1" type="ORF">HNS30_24225</name>
</gene>
<proteinExistence type="predicted"/>
<name>A0A7Y4JVV8_9BACT</name>
<evidence type="ECO:0008006" key="3">
    <source>
        <dbReference type="Google" id="ProtNLM"/>
    </source>
</evidence>
<organism evidence="1 2">
    <name type="scientific">Corallococcus exercitus</name>
    <dbReference type="NCBI Taxonomy" id="2316736"/>
    <lineage>
        <taxon>Bacteria</taxon>
        <taxon>Pseudomonadati</taxon>
        <taxon>Myxococcota</taxon>
        <taxon>Myxococcia</taxon>
        <taxon>Myxococcales</taxon>
        <taxon>Cystobacterineae</taxon>
        <taxon>Myxococcaceae</taxon>
        <taxon>Corallococcus</taxon>
    </lineage>
</organism>
<sequence length="546" mass="58771">MGRGVWVWCWALVALLGLTGCDPGTELTPCAADCEGAACAACVTSLPEEAARRALACDQLPAPSRCLGPRVLERCEGGAVHREDCAEDTTCVESPEVACVSGTACVDGVSRCTESRTLQVCTNGRWVMRACDVACDAAPGRGFCGAPGPTLSGTVRYARRFPDAEFRTWALEWDPVPARGFLIVSFQGTKVLDSQVTDDAGRFTQKVSSAFGEDDRVVVYAAGRGRDGAVAYAVADPALPGAQVMTTVPGEAARIWSWSRTTRELSGQPDFTLTESEGSGAAAVFDVLGTAWRRMRERYGGRDGLPVVAWLGFGTTWSCGACFAPWPVTAVGRSWESQVWLPGDSDAAWWSDAMVMHELGHWVMASRGTSPEEGGPHFVGVPTFPGQAWSEGWATWFSADARRSPRYFDRQGGTMFWVDLSARASSVSPWTRPRAEAGLLQSMDENEVAAVLYRTAIGTSSSQPLYDALSAPAMNRSPWARGYTRHTWKRDEKGALLDVVDTGRPSPCLADFLDALMCQGFSRTLVDAATEPATAFPYPSHEPLCP</sequence>
<reference evidence="1 2" key="1">
    <citation type="submission" date="2020-05" db="EMBL/GenBank/DDBJ databases">
        <authorList>
            <person name="Whitworth D."/>
        </authorList>
    </citation>
    <scope>NUCLEOTIDE SEQUENCE [LARGE SCALE GENOMIC DNA]</scope>
    <source>
        <strain evidence="1 2">CA046A</strain>
    </source>
</reference>
<dbReference type="PROSITE" id="PS51257">
    <property type="entry name" value="PROKAR_LIPOPROTEIN"/>
    <property type="match status" value="1"/>
</dbReference>
<dbReference type="RefSeq" id="WP_171418444.1">
    <property type="nucleotide sequence ID" value="NZ_JABFJW010000209.1"/>
</dbReference>
<evidence type="ECO:0000313" key="1">
    <source>
        <dbReference type="EMBL" id="NOK12151.1"/>
    </source>
</evidence>
<dbReference type="Proteomes" id="UP000528460">
    <property type="component" value="Unassembled WGS sequence"/>
</dbReference>
<dbReference type="EMBL" id="JABFJW010000209">
    <property type="protein sequence ID" value="NOK12151.1"/>
    <property type="molecule type" value="Genomic_DNA"/>
</dbReference>
<comment type="caution">
    <text evidence="1">The sequence shown here is derived from an EMBL/GenBank/DDBJ whole genome shotgun (WGS) entry which is preliminary data.</text>
</comment>
<dbReference type="AlphaFoldDB" id="A0A7Y4JVV8"/>
<evidence type="ECO:0000313" key="2">
    <source>
        <dbReference type="Proteomes" id="UP000528460"/>
    </source>
</evidence>
<accession>A0A7Y4JVV8</accession>